<dbReference type="EMBL" id="CAJZAH010000007">
    <property type="protein sequence ID" value="CAG9181980.1"/>
    <property type="molecule type" value="Genomic_DNA"/>
</dbReference>
<sequence length="360" mass="39079">MKQCVSVNAYGTRVSRSDIKRAAHGSDKPTARPIASRDGPAGPLAKGARCHAGRTPKQAGVGLETVLAALPPRQIKKIFCTDGKSLRALSVTSTAMSSLLRADYFWTHVPSPNTPKTMMQLAELGVDKDMVERIPVRMIMALANAYLSGQCSRRQCRYALKLLAQPRPLRPGDDDLAQMGLSEASRLIEGRRFLLDEWAVIGLMNGIIDVHDFAYIRPGIGIAFPEFWARRFPAMRKESPFALIPQDLRYIGVYTPAAIDLMRVGLLRDRPVTLDGPCRTNVLDVAETLGVYTGRMHYLLGIVAARAAGRSPGPLGGDASNEALNLSFQAAFGIAVEPAEGGNRAAAPAAPRHREFCHLV</sequence>
<accession>A0ABM8XNY7</accession>
<feature type="compositionally biased region" description="Basic and acidic residues" evidence="1">
    <location>
        <begin position="18"/>
        <end position="30"/>
    </location>
</feature>
<evidence type="ECO:0000256" key="1">
    <source>
        <dbReference type="SAM" id="MobiDB-lite"/>
    </source>
</evidence>
<gene>
    <name evidence="2" type="ORF">LMG21510_04441</name>
</gene>
<organism evidence="2 3">
    <name type="scientific">Cupriavidus respiraculi</name>
    <dbReference type="NCBI Taxonomy" id="195930"/>
    <lineage>
        <taxon>Bacteria</taxon>
        <taxon>Pseudomonadati</taxon>
        <taxon>Pseudomonadota</taxon>
        <taxon>Betaproteobacteria</taxon>
        <taxon>Burkholderiales</taxon>
        <taxon>Burkholderiaceae</taxon>
        <taxon>Cupriavidus</taxon>
    </lineage>
</organism>
<proteinExistence type="predicted"/>
<keyword evidence="3" id="KW-1185">Reference proteome</keyword>
<protein>
    <recommendedName>
        <fullName evidence="4">F-box domain-containing protein</fullName>
    </recommendedName>
</protein>
<comment type="caution">
    <text evidence="2">The sequence shown here is derived from an EMBL/GenBank/DDBJ whole genome shotgun (WGS) entry which is preliminary data.</text>
</comment>
<evidence type="ECO:0008006" key="4">
    <source>
        <dbReference type="Google" id="ProtNLM"/>
    </source>
</evidence>
<feature type="region of interest" description="Disordered" evidence="1">
    <location>
        <begin position="18"/>
        <end position="51"/>
    </location>
</feature>
<reference evidence="2 3" key="1">
    <citation type="submission" date="2021-08" db="EMBL/GenBank/DDBJ databases">
        <authorList>
            <person name="Peeters C."/>
        </authorList>
    </citation>
    <scope>NUCLEOTIDE SEQUENCE [LARGE SCALE GENOMIC DNA]</scope>
    <source>
        <strain evidence="2 3">LMG 21510</strain>
    </source>
</reference>
<name>A0ABM8XNY7_9BURK</name>
<evidence type="ECO:0000313" key="3">
    <source>
        <dbReference type="Proteomes" id="UP000721236"/>
    </source>
</evidence>
<evidence type="ECO:0000313" key="2">
    <source>
        <dbReference type="EMBL" id="CAG9181980.1"/>
    </source>
</evidence>
<dbReference type="RefSeq" id="WP_224044020.1">
    <property type="nucleotide sequence ID" value="NZ_CAJZAH010000007.1"/>
</dbReference>
<dbReference type="Proteomes" id="UP000721236">
    <property type="component" value="Unassembled WGS sequence"/>
</dbReference>